<keyword evidence="2" id="KW-1185">Reference proteome</keyword>
<dbReference type="AlphaFoldDB" id="A0A6A6KAY0"/>
<name>A0A6A6KAY0_HEVBR</name>
<dbReference type="SUPFAM" id="SSF51445">
    <property type="entry name" value="(Trans)glycosidases"/>
    <property type="match status" value="1"/>
</dbReference>
<sequence>MRHYLGSIAKVFTGRNQHRFIAINHCSTLYAKDCIHSACIPVGIALSEALYTPQEREMVSDRRLDMIPLHVKHLIPLPTLFNFHFLQTANPRFFVVPRGMEKIINYVKERYNSMRMIVTENEMELMLVGICAEHDRQLRMDRWLQCAREMMSLGTEIVLAVVGLRAMFVRPEVLRFAEEMMQVMASSICQFIRGTHYSSSPNSYLH</sequence>
<proteinExistence type="predicted"/>
<organism evidence="1 2">
    <name type="scientific">Hevea brasiliensis</name>
    <name type="common">Para rubber tree</name>
    <name type="synonym">Siphonia brasiliensis</name>
    <dbReference type="NCBI Taxonomy" id="3981"/>
    <lineage>
        <taxon>Eukaryota</taxon>
        <taxon>Viridiplantae</taxon>
        <taxon>Streptophyta</taxon>
        <taxon>Embryophyta</taxon>
        <taxon>Tracheophyta</taxon>
        <taxon>Spermatophyta</taxon>
        <taxon>Magnoliopsida</taxon>
        <taxon>eudicotyledons</taxon>
        <taxon>Gunneridae</taxon>
        <taxon>Pentapetalae</taxon>
        <taxon>rosids</taxon>
        <taxon>fabids</taxon>
        <taxon>Malpighiales</taxon>
        <taxon>Euphorbiaceae</taxon>
        <taxon>Crotonoideae</taxon>
        <taxon>Micrandreae</taxon>
        <taxon>Hevea</taxon>
    </lineage>
</organism>
<dbReference type="EMBL" id="JAAGAX010000017">
    <property type="protein sequence ID" value="KAF2285992.1"/>
    <property type="molecule type" value="Genomic_DNA"/>
</dbReference>
<gene>
    <name evidence="1" type="ORF">GH714_009550</name>
</gene>
<protein>
    <submittedName>
        <fullName evidence="1">Uncharacterized protein</fullName>
    </submittedName>
</protein>
<evidence type="ECO:0000313" key="1">
    <source>
        <dbReference type="EMBL" id="KAF2285992.1"/>
    </source>
</evidence>
<reference evidence="1 2" key="1">
    <citation type="journal article" date="2020" name="Mol. Plant">
        <title>The Chromosome-Based Rubber Tree Genome Provides New Insights into Spurge Genome Evolution and Rubber Biosynthesis.</title>
        <authorList>
            <person name="Liu J."/>
            <person name="Shi C."/>
            <person name="Shi C.C."/>
            <person name="Li W."/>
            <person name="Zhang Q.J."/>
            <person name="Zhang Y."/>
            <person name="Li K."/>
            <person name="Lu H.F."/>
            <person name="Shi C."/>
            <person name="Zhu S.T."/>
            <person name="Xiao Z.Y."/>
            <person name="Nan H."/>
            <person name="Yue Y."/>
            <person name="Zhu X.G."/>
            <person name="Wu Y."/>
            <person name="Hong X.N."/>
            <person name="Fan G.Y."/>
            <person name="Tong Y."/>
            <person name="Zhang D."/>
            <person name="Mao C.L."/>
            <person name="Liu Y.L."/>
            <person name="Hao S.J."/>
            <person name="Liu W.Q."/>
            <person name="Lv M.Q."/>
            <person name="Zhang H.B."/>
            <person name="Liu Y."/>
            <person name="Hu-Tang G.R."/>
            <person name="Wang J.P."/>
            <person name="Wang J.H."/>
            <person name="Sun Y.H."/>
            <person name="Ni S.B."/>
            <person name="Chen W.B."/>
            <person name="Zhang X.C."/>
            <person name="Jiao Y.N."/>
            <person name="Eichler E.E."/>
            <person name="Li G.H."/>
            <person name="Liu X."/>
            <person name="Gao L.Z."/>
        </authorList>
    </citation>
    <scope>NUCLEOTIDE SEQUENCE [LARGE SCALE GENOMIC DNA]</scope>
    <source>
        <strain evidence="2">cv. GT1</strain>
        <tissue evidence="1">Leaf</tissue>
    </source>
</reference>
<dbReference type="Gene3D" id="3.20.20.80">
    <property type="entry name" value="Glycosidases"/>
    <property type="match status" value="1"/>
</dbReference>
<dbReference type="Proteomes" id="UP000467840">
    <property type="component" value="Chromosome 3"/>
</dbReference>
<evidence type="ECO:0000313" key="2">
    <source>
        <dbReference type="Proteomes" id="UP000467840"/>
    </source>
</evidence>
<dbReference type="InterPro" id="IPR017853">
    <property type="entry name" value="GH"/>
</dbReference>
<accession>A0A6A6KAY0</accession>
<comment type="caution">
    <text evidence="1">The sequence shown here is derived from an EMBL/GenBank/DDBJ whole genome shotgun (WGS) entry which is preliminary data.</text>
</comment>